<keyword evidence="1" id="KW-1133">Transmembrane helix</keyword>
<evidence type="ECO:0000313" key="2">
    <source>
        <dbReference type="EMBL" id="NDW15370.1"/>
    </source>
</evidence>
<sequence length="129" mass="14722">MTQITMRQGLWCHLQHEGHDIAVHCSLWSGKEVVYVDDHPVSEHRNLFRFTGRHALRLNNQDYTLEVEVENPFTYRTEVRLKKGARTVKRESTSMLSRNNSLFKNIAVIAGIAALGAVFGYFAVMLFAG</sequence>
<dbReference type="Pfam" id="PF06905">
    <property type="entry name" value="FAIM1"/>
    <property type="match status" value="1"/>
</dbReference>
<dbReference type="InterPro" id="IPR038513">
    <property type="entry name" value="FAIM1_dom_sf"/>
</dbReference>
<dbReference type="Proteomes" id="UP000471381">
    <property type="component" value="Unassembled WGS sequence"/>
</dbReference>
<evidence type="ECO:0000313" key="3">
    <source>
        <dbReference type="Proteomes" id="UP000471381"/>
    </source>
</evidence>
<feature type="transmembrane region" description="Helical" evidence="1">
    <location>
        <begin position="106"/>
        <end position="128"/>
    </location>
</feature>
<reference evidence="2 3" key="1">
    <citation type="submission" date="2020-01" db="EMBL/GenBank/DDBJ databases">
        <title>Genomes of bacteria type strains.</title>
        <authorList>
            <person name="Chen J."/>
            <person name="Zhu S."/>
            <person name="Yang J."/>
        </authorList>
    </citation>
    <scope>NUCLEOTIDE SEQUENCE [LARGE SCALE GENOMIC DNA]</scope>
    <source>
        <strain evidence="2 3">LMG 24078</strain>
    </source>
</reference>
<name>A0A6N9TDZ2_9ALTE</name>
<dbReference type="InterPro" id="IPR010695">
    <property type="entry name" value="FAIM1"/>
</dbReference>
<keyword evidence="1" id="KW-0812">Transmembrane</keyword>
<dbReference type="RefSeq" id="WP_163106002.1">
    <property type="nucleotide sequence ID" value="NZ_JAAAWO010000004.1"/>
</dbReference>
<organism evidence="2 3">
    <name type="scientific">Alteromonas genovensis</name>
    <dbReference type="NCBI Taxonomy" id="471225"/>
    <lineage>
        <taxon>Bacteria</taxon>
        <taxon>Pseudomonadati</taxon>
        <taxon>Pseudomonadota</taxon>
        <taxon>Gammaproteobacteria</taxon>
        <taxon>Alteromonadales</taxon>
        <taxon>Alteromonadaceae</taxon>
        <taxon>Alteromonas/Salinimonas group</taxon>
        <taxon>Alteromonas</taxon>
    </lineage>
</organism>
<proteinExistence type="predicted"/>
<dbReference type="AlphaFoldDB" id="A0A6N9TDZ2"/>
<dbReference type="EMBL" id="JAAAWO010000004">
    <property type="protein sequence ID" value="NDW15370.1"/>
    <property type="molecule type" value="Genomic_DNA"/>
</dbReference>
<comment type="caution">
    <text evidence="2">The sequence shown here is derived from an EMBL/GenBank/DDBJ whole genome shotgun (WGS) entry which is preliminary data.</text>
</comment>
<accession>A0A6N9TDZ2</accession>
<keyword evidence="1" id="KW-0472">Membrane</keyword>
<keyword evidence="3" id="KW-1185">Reference proteome</keyword>
<dbReference type="Gene3D" id="2.40.128.180">
    <property type="match status" value="1"/>
</dbReference>
<gene>
    <name evidence="2" type="ORF">GTQ48_07545</name>
</gene>
<evidence type="ECO:0000256" key="1">
    <source>
        <dbReference type="SAM" id="Phobius"/>
    </source>
</evidence>
<protein>
    <submittedName>
        <fullName evidence="2">Uncharacterized protein</fullName>
    </submittedName>
</protein>